<dbReference type="PANTHER" id="PTHR12125">
    <property type="entry name" value="F-BOX ONLY PROTEIN 6-LIKE PROTEIN"/>
    <property type="match status" value="1"/>
</dbReference>
<evidence type="ECO:0000259" key="2">
    <source>
        <dbReference type="PROSITE" id="PS51114"/>
    </source>
</evidence>
<evidence type="ECO:0000313" key="4">
    <source>
        <dbReference type="RefSeq" id="XP_072836221.1"/>
    </source>
</evidence>
<dbReference type="Gene3D" id="2.60.120.260">
    <property type="entry name" value="Galactose-binding domain-like"/>
    <property type="match status" value="1"/>
</dbReference>
<dbReference type="PROSITE" id="PS51114">
    <property type="entry name" value="FBA"/>
    <property type="match status" value="1"/>
</dbReference>
<dbReference type="InterPro" id="IPR039752">
    <property type="entry name" value="F-box_only"/>
</dbReference>
<protein>
    <submittedName>
        <fullName evidence="4">F-box only protein 50</fullName>
    </submittedName>
</protein>
<dbReference type="InterPro" id="IPR008979">
    <property type="entry name" value="Galactose-bd-like_sf"/>
</dbReference>
<dbReference type="InterPro" id="IPR007397">
    <property type="entry name" value="F-box-assoc_dom"/>
</dbReference>
<feature type="domain" description="FBA" evidence="2">
    <location>
        <begin position="44"/>
        <end position="237"/>
    </location>
</feature>
<proteinExistence type="predicted"/>
<gene>
    <name evidence="4" type="primary">NCCRP1</name>
</gene>
<feature type="region of interest" description="Disordered" evidence="1">
    <location>
        <begin position="1"/>
        <end position="45"/>
    </location>
</feature>
<dbReference type="Pfam" id="PF04300">
    <property type="entry name" value="FBA"/>
    <property type="match status" value="1"/>
</dbReference>
<keyword evidence="3" id="KW-1185">Reference proteome</keyword>
<dbReference type="SMART" id="SM01198">
    <property type="entry name" value="FBA"/>
    <property type="match status" value="1"/>
</dbReference>
<name>A0ABM5EST6_9SAUR</name>
<evidence type="ECO:0000256" key="1">
    <source>
        <dbReference type="SAM" id="MobiDB-lite"/>
    </source>
</evidence>
<dbReference type="SUPFAM" id="SSF49785">
    <property type="entry name" value="Galactose-binding domain-like"/>
    <property type="match status" value="1"/>
</dbReference>
<sequence length="239" mass="27344">MASQHQRRQPASPPDSPAEPHRFEARWELSRRGVAGPPEPAEGWQALQPFERNLLRNPNPEGVNISEPAPPCLPQAPCKPMDFEDIFRGWQVSVEPVPAEDEEAPSKLTSPCYRWCIKQQRVDLLAEGLWEALLDQYQPNITIMDWYENSNLAPPVYELHIRLLGTTEAAVIREFHYVASLKERDGKNKDWHHVSHVFQDYGPGVRYVHFLHKTKEAETPAGLLRTRVTDSSVSVQLRD</sequence>
<dbReference type="GeneID" id="110075673"/>
<dbReference type="Proteomes" id="UP001652642">
    <property type="component" value="Chromosome 9"/>
</dbReference>
<accession>A0ABM5EST6</accession>
<evidence type="ECO:0000313" key="3">
    <source>
        <dbReference type="Proteomes" id="UP001652642"/>
    </source>
</evidence>
<dbReference type="PANTHER" id="PTHR12125:SF1">
    <property type="entry name" value="F-BOX ONLY PROTEIN 50"/>
    <property type="match status" value="1"/>
</dbReference>
<reference evidence="4" key="1">
    <citation type="submission" date="2025-08" db="UniProtKB">
        <authorList>
            <consortium name="RefSeq"/>
        </authorList>
    </citation>
    <scope>IDENTIFICATION</scope>
</reference>
<feature type="compositionally biased region" description="Basic and acidic residues" evidence="1">
    <location>
        <begin position="18"/>
        <end position="31"/>
    </location>
</feature>
<dbReference type="RefSeq" id="XP_072836221.1">
    <property type="nucleotide sequence ID" value="XM_072980120.1"/>
</dbReference>
<organism evidence="3 4">
    <name type="scientific">Pogona vitticeps</name>
    <name type="common">central bearded dragon</name>
    <dbReference type="NCBI Taxonomy" id="103695"/>
    <lineage>
        <taxon>Eukaryota</taxon>
        <taxon>Metazoa</taxon>
        <taxon>Chordata</taxon>
        <taxon>Craniata</taxon>
        <taxon>Vertebrata</taxon>
        <taxon>Euteleostomi</taxon>
        <taxon>Lepidosauria</taxon>
        <taxon>Squamata</taxon>
        <taxon>Bifurcata</taxon>
        <taxon>Unidentata</taxon>
        <taxon>Episquamata</taxon>
        <taxon>Toxicofera</taxon>
        <taxon>Iguania</taxon>
        <taxon>Acrodonta</taxon>
        <taxon>Agamidae</taxon>
        <taxon>Amphibolurinae</taxon>
        <taxon>Pogona</taxon>
    </lineage>
</organism>